<evidence type="ECO:0000256" key="1">
    <source>
        <dbReference type="ARBA" id="ARBA00022679"/>
    </source>
</evidence>
<feature type="domain" description="Peptidase M28" evidence="3">
    <location>
        <begin position="106"/>
        <end position="330"/>
    </location>
</feature>
<dbReference type="EMBL" id="AMCI01000855">
    <property type="protein sequence ID" value="EJX07558.1"/>
    <property type="molecule type" value="Genomic_DNA"/>
</dbReference>
<dbReference type="GO" id="GO:0008270">
    <property type="term" value="F:zinc ion binding"/>
    <property type="evidence" value="ECO:0007669"/>
    <property type="project" value="TreeGrafter"/>
</dbReference>
<reference evidence="4" key="1">
    <citation type="journal article" date="2012" name="PLoS ONE">
        <title>Gene sets for utilization of primary and secondary nutrition supplies in the distal gut of endangered iberian lynx.</title>
        <authorList>
            <person name="Alcaide M."/>
            <person name="Messina E."/>
            <person name="Richter M."/>
            <person name="Bargiela R."/>
            <person name="Peplies J."/>
            <person name="Huws S.A."/>
            <person name="Newbold C.J."/>
            <person name="Golyshin P.N."/>
            <person name="Simon M.A."/>
            <person name="Lopez G."/>
            <person name="Yakimov M.M."/>
            <person name="Ferrer M."/>
        </authorList>
    </citation>
    <scope>NUCLEOTIDE SEQUENCE</scope>
</reference>
<proteinExistence type="predicted"/>
<dbReference type="SUPFAM" id="SSF53187">
    <property type="entry name" value="Zn-dependent exopeptidases"/>
    <property type="match status" value="1"/>
</dbReference>
<gene>
    <name evidence="4" type="ORF">EVA_04332</name>
</gene>
<protein>
    <submittedName>
        <fullName evidence="4">Peptidase, M28 family</fullName>
    </submittedName>
</protein>
<dbReference type="InterPro" id="IPR040234">
    <property type="entry name" value="QC/QCL"/>
</dbReference>
<evidence type="ECO:0000256" key="2">
    <source>
        <dbReference type="ARBA" id="ARBA00023315"/>
    </source>
</evidence>
<dbReference type="PROSITE" id="PS51257">
    <property type="entry name" value="PROKAR_LIPOPROTEIN"/>
    <property type="match status" value="1"/>
</dbReference>
<dbReference type="PANTHER" id="PTHR12283:SF6">
    <property type="entry name" value="GLUTAMINYL-PEPTIDE CYCLOTRANSFERASE-RELATED"/>
    <property type="match status" value="1"/>
</dbReference>
<dbReference type="InterPro" id="IPR007484">
    <property type="entry name" value="Peptidase_M28"/>
</dbReference>
<comment type="caution">
    <text evidence="4">The sequence shown here is derived from an EMBL/GenBank/DDBJ whole genome shotgun (WGS) entry which is preliminary data.</text>
</comment>
<sequence length="335" mass="36868">MKKTLFFFCALGLGLLAMVACQGNKKQPQPAEPEVQAYTPTVVFNADSALASIVKQCSFGPRVPASEAHVHCGDYLVSQFRSYGLEVKEQTTTIKGWDDKNLPCRNIIASYAPEREERILFCAHWDCRPWADNDADEKNHRNSVMGANDGASGVAVMVELARLVKDINPKVGVDFICFDLEDYGAPYWGQDKAPQDGSDWCLGSQYWAAHPHVSNYKAKYGILLDMVGGANATFFYEGFSLRYAPGVVQNVWSTAQMVGAERYFRAEDGSWATDDHVPLNQIAGIPTADVVPYHKGAESSFGPTWHTVNDTPENISVATLKAVGQTMVEVIAKEK</sequence>
<evidence type="ECO:0000259" key="3">
    <source>
        <dbReference type="Pfam" id="PF04389"/>
    </source>
</evidence>
<dbReference type="Pfam" id="PF04389">
    <property type="entry name" value="Peptidase_M28"/>
    <property type="match status" value="1"/>
</dbReference>
<dbReference type="AlphaFoldDB" id="J9GX10"/>
<keyword evidence="1" id="KW-0808">Transferase</keyword>
<accession>J9GX10</accession>
<dbReference type="GO" id="GO:0016603">
    <property type="term" value="F:glutaminyl-peptide cyclotransferase activity"/>
    <property type="evidence" value="ECO:0007669"/>
    <property type="project" value="TreeGrafter"/>
</dbReference>
<name>J9GX10_9ZZZZ</name>
<evidence type="ECO:0000313" key="4">
    <source>
        <dbReference type="EMBL" id="EJX07558.1"/>
    </source>
</evidence>
<organism evidence="4">
    <name type="scientific">gut metagenome</name>
    <dbReference type="NCBI Taxonomy" id="749906"/>
    <lineage>
        <taxon>unclassified sequences</taxon>
        <taxon>metagenomes</taxon>
        <taxon>organismal metagenomes</taxon>
    </lineage>
</organism>
<dbReference type="Gene3D" id="3.40.630.10">
    <property type="entry name" value="Zn peptidases"/>
    <property type="match status" value="1"/>
</dbReference>
<dbReference type="PANTHER" id="PTHR12283">
    <property type="entry name" value="GLUTAMINYL-PEPTIDE CYCLOTRANSFERASE"/>
    <property type="match status" value="1"/>
</dbReference>
<keyword evidence="2" id="KW-0012">Acyltransferase</keyword>